<dbReference type="PANTHER" id="PTHR46060:SF1">
    <property type="entry name" value="MARINER MOS1 TRANSPOSASE-LIKE PROTEIN"/>
    <property type="match status" value="1"/>
</dbReference>
<protein>
    <submittedName>
        <fullName evidence="2">SETMR methyltransferase</fullName>
    </submittedName>
</protein>
<dbReference type="GO" id="GO:0032259">
    <property type="term" value="P:methylation"/>
    <property type="evidence" value="ECO:0007669"/>
    <property type="project" value="UniProtKB-KW"/>
</dbReference>
<dbReference type="Gene3D" id="1.10.10.1450">
    <property type="match status" value="1"/>
</dbReference>
<keyword evidence="2" id="KW-0489">Methyltransferase</keyword>
<dbReference type="PANTHER" id="PTHR46060">
    <property type="entry name" value="MARINER MOS1 TRANSPOSASE-LIKE PROTEIN"/>
    <property type="match status" value="1"/>
</dbReference>
<dbReference type="Gene3D" id="3.30.420.10">
    <property type="entry name" value="Ribonuclease H-like superfamily/Ribonuclease H"/>
    <property type="match status" value="1"/>
</dbReference>
<accession>A0A836ENH0</accession>
<dbReference type="InterPro" id="IPR041426">
    <property type="entry name" value="Mos1_HTH"/>
</dbReference>
<dbReference type="Pfam" id="PF17906">
    <property type="entry name" value="HTH_48"/>
    <property type="match status" value="1"/>
</dbReference>
<dbReference type="GO" id="GO:0031297">
    <property type="term" value="P:replication fork processing"/>
    <property type="evidence" value="ECO:0007669"/>
    <property type="project" value="TreeGrafter"/>
</dbReference>
<dbReference type="GO" id="GO:0046975">
    <property type="term" value="F:histone H3K36 methyltransferase activity"/>
    <property type="evidence" value="ECO:0007669"/>
    <property type="project" value="TreeGrafter"/>
</dbReference>
<dbReference type="GO" id="GO:0042800">
    <property type="term" value="F:histone H3K4 methyltransferase activity"/>
    <property type="evidence" value="ECO:0007669"/>
    <property type="project" value="TreeGrafter"/>
</dbReference>
<evidence type="ECO:0000313" key="3">
    <source>
        <dbReference type="Proteomes" id="UP000667349"/>
    </source>
</evidence>
<gene>
    <name evidence="2" type="primary">Setmar_144</name>
    <name evidence="2" type="ORF">G6Z75_0004337</name>
</gene>
<dbReference type="GO" id="GO:0035861">
    <property type="term" value="C:site of double-strand break"/>
    <property type="evidence" value="ECO:0007669"/>
    <property type="project" value="TreeGrafter"/>
</dbReference>
<feature type="non-terminal residue" evidence="2">
    <location>
        <position position="209"/>
    </location>
</feature>
<dbReference type="GO" id="GO:0005634">
    <property type="term" value="C:nucleus"/>
    <property type="evidence" value="ECO:0007669"/>
    <property type="project" value="TreeGrafter"/>
</dbReference>
<dbReference type="InterPro" id="IPR052709">
    <property type="entry name" value="Transposase-MT_Hybrid"/>
</dbReference>
<evidence type="ECO:0000259" key="1">
    <source>
        <dbReference type="Pfam" id="PF17906"/>
    </source>
</evidence>
<organism evidence="2 3">
    <name type="scientific">Acromyrmex insinuator</name>
    <dbReference type="NCBI Taxonomy" id="230686"/>
    <lineage>
        <taxon>Eukaryota</taxon>
        <taxon>Metazoa</taxon>
        <taxon>Ecdysozoa</taxon>
        <taxon>Arthropoda</taxon>
        <taxon>Hexapoda</taxon>
        <taxon>Insecta</taxon>
        <taxon>Pterygota</taxon>
        <taxon>Neoptera</taxon>
        <taxon>Endopterygota</taxon>
        <taxon>Hymenoptera</taxon>
        <taxon>Apocrita</taxon>
        <taxon>Aculeata</taxon>
        <taxon>Formicoidea</taxon>
        <taxon>Formicidae</taxon>
        <taxon>Myrmicinae</taxon>
        <taxon>Acromyrmex</taxon>
    </lineage>
</organism>
<dbReference type="GO" id="GO:0003690">
    <property type="term" value="F:double-stranded DNA binding"/>
    <property type="evidence" value="ECO:0007669"/>
    <property type="project" value="TreeGrafter"/>
</dbReference>
<name>A0A836ENH0_9HYME</name>
<evidence type="ECO:0000313" key="2">
    <source>
        <dbReference type="EMBL" id="KAG5309042.1"/>
    </source>
</evidence>
<dbReference type="EMBL" id="JAANHZ010000631">
    <property type="protein sequence ID" value="KAG5309042.1"/>
    <property type="molecule type" value="Genomic_DNA"/>
</dbReference>
<feature type="non-terminal residue" evidence="2">
    <location>
        <position position="1"/>
    </location>
</feature>
<dbReference type="GO" id="GO:0015074">
    <property type="term" value="P:DNA integration"/>
    <property type="evidence" value="ECO:0007669"/>
    <property type="project" value="TreeGrafter"/>
</dbReference>
<dbReference type="AlphaFoldDB" id="A0A836ENH0"/>
<keyword evidence="3" id="KW-1185">Reference proteome</keyword>
<dbReference type="Proteomes" id="UP000667349">
    <property type="component" value="Unassembled WGS sequence"/>
</dbReference>
<sequence length="209" mass="23936">SNSRHLRKVLIFCFNIKKSAAHRILSNIYGEAAINERMCRKWFQRFKNGDFDVEDRHSGEREVFEDAELEALLDQDSSISKRLKVMGMIQKQGNWVPYEGMLTAGVSLLHDNARPHVAASTTALLNQFSWDVLTHPPYSPDLAPSDYHLFTKLKESLAEKRFQSDEEVQTAVTNWTKELAGSFYAEGISKLVSRYTKCIEIDGNYVEKD</sequence>
<proteinExistence type="predicted"/>
<dbReference type="GO" id="GO:0044547">
    <property type="term" value="F:DNA topoisomerase binding"/>
    <property type="evidence" value="ECO:0007669"/>
    <property type="project" value="TreeGrafter"/>
</dbReference>
<dbReference type="GO" id="GO:0000729">
    <property type="term" value="P:DNA double-strand break processing"/>
    <property type="evidence" value="ECO:0007669"/>
    <property type="project" value="TreeGrafter"/>
</dbReference>
<dbReference type="GO" id="GO:0000014">
    <property type="term" value="F:single-stranded DNA endodeoxyribonuclease activity"/>
    <property type="evidence" value="ECO:0007669"/>
    <property type="project" value="TreeGrafter"/>
</dbReference>
<dbReference type="GO" id="GO:0000793">
    <property type="term" value="C:condensed chromosome"/>
    <property type="evidence" value="ECO:0007669"/>
    <property type="project" value="TreeGrafter"/>
</dbReference>
<dbReference type="GO" id="GO:0006303">
    <property type="term" value="P:double-strand break repair via nonhomologous end joining"/>
    <property type="evidence" value="ECO:0007669"/>
    <property type="project" value="TreeGrafter"/>
</dbReference>
<reference evidence="2" key="1">
    <citation type="submission" date="2020-02" db="EMBL/GenBank/DDBJ databases">
        <title>Relaxed selection underlies rapid genomic changes in the transitions from sociality to social parasitism in ants.</title>
        <authorList>
            <person name="Bi X."/>
        </authorList>
    </citation>
    <scope>NUCLEOTIDE SEQUENCE</scope>
    <source>
        <strain evidence="2">BGI-DK2013a</strain>
        <tissue evidence="2">Whole body</tissue>
    </source>
</reference>
<dbReference type="GO" id="GO:0003697">
    <property type="term" value="F:single-stranded DNA binding"/>
    <property type="evidence" value="ECO:0007669"/>
    <property type="project" value="TreeGrafter"/>
</dbReference>
<feature type="domain" description="Mos1 transposase HTH" evidence="1">
    <location>
        <begin position="4"/>
        <end position="50"/>
    </location>
</feature>
<comment type="caution">
    <text evidence="2">The sequence shown here is derived from an EMBL/GenBank/DDBJ whole genome shotgun (WGS) entry which is preliminary data.</text>
</comment>
<dbReference type="InterPro" id="IPR036397">
    <property type="entry name" value="RNaseH_sf"/>
</dbReference>
<keyword evidence="2" id="KW-0808">Transferase</keyword>
<dbReference type="GO" id="GO:0044774">
    <property type="term" value="P:mitotic DNA integrity checkpoint signaling"/>
    <property type="evidence" value="ECO:0007669"/>
    <property type="project" value="TreeGrafter"/>
</dbReference>